<dbReference type="InterPro" id="IPR001544">
    <property type="entry name" value="Aminotrans_IV"/>
</dbReference>
<dbReference type="EMBL" id="CP014263">
    <property type="protein sequence ID" value="AQG80323.1"/>
    <property type="molecule type" value="Genomic_DNA"/>
</dbReference>
<evidence type="ECO:0000256" key="5">
    <source>
        <dbReference type="ARBA" id="ARBA00013053"/>
    </source>
</evidence>
<proteinExistence type="inferred from homology"/>
<comment type="similarity">
    <text evidence="4">Belongs to the class-IV pyridoxal-phosphate-dependent aminotransferase family.</text>
</comment>
<dbReference type="Pfam" id="PF01063">
    <property type="entry name" value="Aminotran_4"/>
    <property type="match status" value="1"/>
</dbReference>
<dbReference type="InterPro" id="IPR036038">
    <property type="entry name" value="Aminotransferase-like"/>
</dbReference>
<keyword evidence="10" id="KW-1185">Reference proteome</keyword>
<comment type="catalytic activity">
    <reaction evidence="7">
        <text>L-isoleucine + 2-oxoglutarate = (S)-3-methyl-2-oxopentanoate + L-glutamate</text>
        <dbReference type="Rhea" id="RHEA:24801"/>
        <dbReference type="ChEBI" id="CHEBI:16810"/>
        <dbReference type="ChEBI" id="CHEBI:29985"/>
        <dbReference type="ChEBI" id="CHEBI:35146"/>
        <dbReference type="ChEBI" id="CHEBI:58045"/>
        <dbReference type="EC" id="2.6.1.42"/>
    </reaction>
</comment>
<name>A0A1P9WY98_9BACT</name>
<evidence type="ECO:0000256" key="6">
    <source>
        <dbReference type="ARBA" id="ARBA00048212"/>
    </source>
</evidence>
<evidence type="ECO:0000256" key="4">
    <source>
        <dbReference type="ARBA" id="ARBA00009320"/>
    </source>
</evidence>
<evidence type="ECO:0000256" key="3">
    <source>
        <dbReference type="ARBA" id="ARBA00005072"/>
    </source>
</evidence>
<evidence type="ECO:0000313" key="9">
    <source>
        <dbReference type="EMBL" id="AQG80323.1"/>
    </source>
</evidence>
<reference evidence="9 10" key="1">
    <citation type="submission" date="2016-01" db="EMBL/GenBank/DDBJ databases">
        <authorList>
            <person name="Oliw E.H."/>
        </authorList>
    </citation>
    <scope>NUCLEOTIDE SEQUENCE [LARGE SCALE GENOMIC DNA]</scope>
    <source>
        <strain evidence="9 10">DY10</strain>
    </source>
</reference>
<gene>
    <name evidence="9" type="ORF">AWR27_13945</name>
</gene>
<evidence type="ECO:0000256" key="2">
    <source>
        <dbReference type="ARBA" id="ARBA00004931"/>
    </source>
</evidence>
<sequence>MFLVYNSDVLHEDAFRLSVQDRAFQYGDGLFETIRYETNKLWFWPDHIDRLTTGMAALRIDQPTGFSAEALHQFVNQLLQKNKLVDQSARVKIQVWRQPGGFYTPTLNRANLLITTQPAGDFLITEKTKIGIYDTFRLVESPISRYKTLNSLPYILASIYKTENGFDDCLLLDQAGYVAECVASNVFWLQNDQLYTPSLETGCVNGILRRQVLRLWPETQEVLARSETLHAAQAIFCCNVNGIQWLRQLEGIGHFPNEHPTAERLFWQLLEPLRQQV</sequence>
<dbReference type="PANTHER" id="PTHR42743">
    <property type="entry name" value="AMINO-ACID AMINOTRANSFERASE"/>
    <property type="match status" value="1"/>
</dbReference>
<comment type="catalytic activity">
    <reaction evidence="8">
        <text>L-leucine + 2-oxoglutarate = 4-methyl-2-oxopentanoate + L-glutamate</text>
        <dbReference type="Rhea" id="RHEA:18321"/>
        <dbReference type="ChEBI" id="CHEBI:16810"/>
        <dbReference type="ChEBI" id="CHEBI:17865"/>
        <dbReference type="ChEBI" id="CHEBI:29985"/>
        <dbReference type="ChEBI" id="CHEBI:57427"/>
        <dbReference type="EC" id="2.6.1.42"/>
    </reaction>
</comment>
<dbReference type="InterPro" id="IPR050571">
    <property type="entry name" value="Class-IV_PLP-Dep_Aminotrnsfr"/>
</dbReference>
<dbReference type="Gene3D" id="3.30.470.10">
    <property type="match status" value="1"/>
</dbReference>
<dbReference type="GO" id="GO:0046394">
    <property type="term" value="P:carboxylic acid biosynthetic process"/>
    <property type="evidence" value="ECO:0007669"/>
    <property type="project" value="UniProtKB-ARBA"/>
</dbReference>
<comment type="pathway">
    <text evidence="2">Amino-acid biosynthesis; L-valine biosynthesis; L-valine from pyruvate: step 4/4.</text>
</comment>
<dbReference type="EC" id="2.6.1.42" evidence="5"/>
<dbReference type="InterPro" id="IPR043132">
    <property type="entry name" value="BCAT-like_C"/>
</dbReference>
<dbReference type="PANTHER" id="PTHR42743:SF11">
    <property type="entry name" value="AMINODEOXYCHORISMATE LYASE"/>
    <property type="match status" value="1"/>
</dbReference>
<comment type="catalytic activity">
    <reaction evidence="6">
        <text>L-valine + 2-oxoglutarate = 3-methyl-2-oxobutanoate + L-glutamate</text>
        <dbReference type="Rhea" id="RHEA:24813"/>
        <dbReference type="ChEBI" id="CHEBI:11851"/>
        <dbReference type="ChEBI" id="CHEBI:16810"/>
        <dbReference type="ChEBI" id="CHEBI:29985"/>
        <dbReference type="ChEBI" id="CHEBI:57762"/>
        <dbReference type="EC" id="2.6.1.42"/>
    </reaction>
</comment>
<dbReference type="KEGG" id="smon:AWR27_13945"/>
<comment type="pathway">
    <text evidence="1">Amino-acid biosynthesis; L-isoleucine biosynthesis; L-isoleucine from 2-oxobutanoate: step 4/4.</text>
</comment>
<dbReference type="Proteomes" id="UP000187941">
    <property type="component" value="Chromosome"/>
</dbReference>
<dbReference type="SUPFAM" id="SSF56752">
    <property type="entry name" value="D-aminoacid aminotransferase-like PLP-dependent enzymes"/>
    <property type="match status" value="1"/>
</dbReference>
<dbReference type="OrthoDB" id="9805628at2"/>
<dbReference type="RefSeq" id="WP_077131749.1">
    <property type="nucleotide sequence ID" value="NZ_CP014263.1"/>
</dbReference>
<dbReference type="GO" id="GO:0004084">
    <property type="term" value="F:branched-chain-amino-acid transaminase activity"/>
    <property type="evidence" value="ECO:0007669"/>
    <property type="project" value="UniProtKB-EC"/>
</dbReference>
<keyword evidence="9" id="KW-0808">Transferase</keyword>
<keyword evidence="9" id="KW-0032">Aminotransferase</keyword>
<protein>
    <recommendedName>
        <fullName evidence="5">branched-chain-amino-acid transaminase</fullName>
        <ecNumber evidence="5">2.6.1.42</ecNumber>
    </recommendedName>
</protein>
<dbReference type="STRING" id="1178516.AWR27_13945"/>
<comment type="pathway">
    <text evidence="3">Amino-acid biosynthesis; L-leucine biosynthesis; L-leucine from 3-methyl-2-oxobutanoate: step 4/4.</text>
</comment>
<evidence type="ECO:0000256" key="7">
    <source>
        <dbReference type="ARBA" id="ARBA00048798"/>
    </source>
</evidence>
<evidence type="ECO:0000313" key="10">
    <source>
        <dbReference type="Proteomes" id="UP000187941"/>
    </source>
</evidence>
<dbReference type="AlphaFoldDB" id="A0A1P9WY98"/>
<dbReference type="CDD" id="cd00449">
    <property type="entry name" value="PLPDE_IV"/>
    <property type="match status" value="1"/>
</dbReference>
<organism evidence="9 10">
    <name type="scientific">Spirosoma montaniterrae</name>
    <dbReference type="NCBI Taxonomy" id="1178516"/>
    <lineage>
        <taxon>Bacteria</taxon>
        <taxon>Pseudomonadati</taxon>
        <taxon>Bacteroidota</taxon>
        <taxon>Cytophagia</taxon>
        <taxon>Cytophagales</taxon>
        <taxon>Cytophagaceae</taxon>
        <taxon>Spirosoma</taxon>
    </lineage>
</organism>
<dbReference type="InterPro" id="IPR043131">
    <property type="entry name" value="BCAT-like_N"/>
</dbReference>
<dbReference type="Gene3D" id="3.20.10.10">
    <property type="entry name" value="D-amino Acid Aminotransferase, subunit A, domain 2"/>
    <property type="match status" value="1"/>
</dbReference>
<accession>A0A1P9WY98</accession>
<evidence type="ECO:0000256" key="1">
    <source>
        <dbReference type="ARBA" id="ARBA00004824"/>
    </source>
</evidence>
<evidence type="ECO:0000256" key="8">
    <source>
        <dbReference type="ARBA" id="ARBA00049229"/>
    </source>
</evidence>